<accession>A0ACC8ELV0</accession>
<sequence length="176" mass="19153">MAEGFKLNLNLPKTETSSRSSSGFPRDSNGLPKAARSTAEGLEATVRGDEYSNRTLHRESKEEIHAFDNEPSGLMADDHDLLSCSSQSLQCQLIPLPYSSSPRREVGIVIFAWSSLQATVTDHCIREVVMRLAARHMGQAMELVPLVAGNGLGICAVDGGRSGVMNRWRGERALVL</sequence>
<dbReference type="EMBL" id="KV748264">
    <property type="protein sequence ID" value="OCK87244.1"/>
    <property type="molecule type" value="Genomic_DNA"/>
</dbReference>
<dbReference type="Proteomes" id="UP000250078">
    <property type="component" value="Unassembled WGS sequence"/>
</dbReference>
<organism evidence="1 2">
    <name type="scientific">Cenococcum geophilum 1.58</name>
    <dbReference type="NCBI Taxonomy" id="794803"/>
    <lineage>
        <taxon>Eukaryota</taxon>
        <taxon>Fungi</taxon>
        <taxon>Dikarya</taxon>
        <taxon>Ascomycota</taxon>
        <taxon>Pezizomycotina</taxon>
        <taxon>Dothideomycetes</taxon>
        <taxon>Pleosporomycetidae</taxon>
        <taxon>Gloniales</taxon>
        <taxon>Gloniaceae</taxon>
        <taxon>Cenococcum</taxon>
    </lineage>
</organism>
<protein>
    <submittedName>
        <fullName evidence="1">Uncharacterized protein</fullName>
    </submittedName>
</protein>
<name>A0ACC8ELV0_9PEZI</name>
<evidence type="ECO:0000313" key="2">
    <source>
        <dbReference type="Proteomes" id="UP000250078"/>
    </source>
</evidence>
<keyword evidence="2" id="KW-1185">Reference proteome</keyword>
<gene>
    <name evidence="1" type="ORF">K441DRAFT_671060</name>
</gene>
<evidence type="ECO:0000313" key="1">
    <source>
        <dbReference type="EMBL" id="OCK87244.1"/>
    </source>
</evidence>
<reference evidence="1 2" key="1">
    <citation type="journal article" date="2016" name="Nat. Commun.">
        <title>Ectomycorrhizal ecology is imprinted in the genome of the dominant symbiotic fungus Cenococcum geophilum.</title>
        <authorList>
            <consortium name="DOE Joint Genome Institute"/>
            <person name="Peter M."/>
            <person name="Kohler A."/>
            <person name="Ohm R.A."/>
            <person name="Kuo A."/>
            <person name="Krutzmann J."/>
            <person name="Morin E."/>
            <person name="Arend M."/>
            <person name="Barry K.W."/>
            <person name="Binder M."/>
            <person name="Choi C."/>
            <person name="Clum A."/>
            <person name="Copeland A."/>
            <person name="Grisel N."/>
            <person name="Haridas S."/>
            <person name="Kipfer T."/>
            <person name="LaButti K."/>
            <person name="Lindquist E."/>
            <person name="Lipzen A."/>
            <person name="Maire R."/>
            <person name="Meier B."/>
            <person name="Mihaltcheva S."/>
            <person name="Molinier V."/>
            <person name="Murat C."/>
            <person name="Poggeler S."/>
            <person name="Quandt C.A."/>
            <person name="Sperisen C."/>
            <person name="Tritt A."/>
            <person name="Tisserant E."/>
            <person name="Crous P.W."/>
            <person name="Henrissat B."/>
            <person name="Nehls U."/>
            <person name="Egli S."/>
            <person name="Spatafora J.W."/>
            <person name="Grigoriev I.V."/>
            <person name="Martin F.M."/>
        </authorList>
    </citation>
    <scope>NUCLEOTIDE SEQUENCE [LARGE SCALE GENOMIC DNA]</scope>
    <source>
        <strain evidence="1 2">1.58</strain>
    </source>
</reference>
<proteinExistence type="predicted"/>